<organism evidence="2 3">
    <name type="scientific">Sorghum bicolor</name>
    <name type="common">Sorghum</name>
    <name type="synonym">Sorghum vulgare</name>
    <dbReference type="NCBI Taxonomy" id="4558"/>
    <lineage>
        <taxon>Eukaryota</taxon>
        <taxon>Viridiplantae</taxon>
        <taxon>Streptophyta</taxon>
        <taxon>Embryophyta</taxon>
        <taxon>Tracheophyta</taxon>
        <taxon>Spermatophyta</taxon>
        <taxon>Magnoliopsida</taxon>
        <taxon>Liliopsida</taxon>
        <taxon>Poales</taxon>
        <taxon>Poaceae</taxon>
        <taxon>PACMAD clade</taxon>
        <taxon>Panicoideae</taxon>
        <taxon>Andropogonodae</taxon>
        <taxon>Andropogoneae</taxon>
        <taxon>Sorghinae</taxon>
        <taxon>Sorghum</taxon>
    </lineage>
</organism>
<dbReference type="EMBL" id="CM027687">
    <property type="protein sequence ID" value="KAG0520521.1"/>
    <property type="molecule type" value="Genomic_DNA"/>
</dbReference>
<dbReference type="PANTHER" id="PTHR33165:SF78">
    <property type="entry name" value="F-BOX DOMAIN-CONTAINING PROTEIN"/>
    <property type="match status" value="1"/>
</dbReference>
<dbReference type="PANTHER" id="PTHR33165">
    <property type="entry name" value="F-BOX DOMAIN CONTAINING PROTEIN-LIKE-RELATED"/>
    <property type="match status" value="1"/>
</dbReference>
<name>A0A921QHE7_SORBI</name>
<reference evidence="2" key="1">
    <citation type="journal article" date="2019" name="BMC Genomics">
        <title>A new reference genome for Sorghum bicolor reveals high levels of sequence similarity between sweet and grain genotypes: implications for the genetics of sugar metabolism.</title>
        <authorList>
            <person name="Cooper E.A."/>
            <person name="Brenton Z.W."/>
            <person name="Flinn B.S."/>
            <person name="Jenkins J."/>
            <person name="Shu S."/>
            <person name="Flowers D."/>
            <person name="Luo F."/>
            <person name="Wang Y."/>
            <person name="Xia P."/>
            <person name="Barry K."/>
            <person name="Daum C."/>
            <person name="Lipzen A."/>
            <person name="Yoshinaga Y."/>
            <person name="Schmutz J."/>
            <person name="Saski C."/>
            <person name="Vermerris W."/>
            <person name="Kresovich S."/>
        </authorList>
    </citation>
    <scope>NUCLEOTIDE SEQUENCE</scope>
</reference>
<accession>A0A921QHE7</accession>
<dbReference type="Pfam" id="PF03478">
    <property type="entry name" value="Beta-prop_KIB1-4"/>
    <property type="match status" value="1"/>
</dbReference>
<evidence type="ECO:0000313" key="3">
    <source>
        <dbReference type="Proteomes" id="UP000807115"/>
    </source>
</evidence>
<dbReference type="AlphaFoldDB" id="A0A921QHE7"/>
<evidence type="ECO:0000313" key="2">
    <source>
        <dbReference type="EMBL" id="KAG0520521.1"/>
    </source>
</evidence>
<proteinExistence type="predicted"/>
<dbReference type="InterPro" id="IPR005174">
    <property type="entry name" value="KIB1-4_b-propeller"/>
</dbReference>
<evidence type="ECO:0000259" key="1">
    <source>
        <dbReference type="Pfam" id="PF03478"/>
    </source>
</evidence>
<reference evidence="2" key="2">
    <citation type="submission" date="2020-10" db="EMBL/GenBank/DDBJ databases">
        <authorList>
            <person name="Cooper E.A."/>
            <person name="Brenton Z.W."/>
            <person name="Flinn B.S."/>
            <person name="Jenkins J."/>
            <person name="Shu S."/>
            <person name="Flowers D."/>
            <person name="Luo F."/>
            <person name="Wang Y."/>
            <person name="Xia P."/>
            <person name="Barry K."/>
            <person name="Daum C."/>
            <person name="Lipzen A."/>
            <person name="Yoshinaga Y."/>
            <person name="Schmutz J."/>
            <person name="Saski C."/>
            <person name="Vermerris W."/>
            <person name="Kresovich S."/>
        </authorList>
    </citation>
    <scope>NUCLEOTIDE SEQUENCE</scope>
</reference>
<comment type="caution">
    <text evidence="2">The sequence shown here is derived from an EMBL/GenBank/DDBJ whole genome shotgun (WGS) entry which is preliminary data.</text>
</comment>
<dbReference type="Proteomes" id="UP000807115">
    <property type="component" value="Chromosome 8"/>
</dbReference>
<gene>
    <name evidence="2" type="ORF">BDA96_08G081200</name>
</gene>
<feature type="domain" description="KIB1-4 beta-propeller" evidence="1">
    <location>
        <begin position="22"/>
        <end position="277"/>
    </location>
</feature>
<protein>
    <recommendedName>
        <fullName evidence="1">KIB1-4 beta-propeller domain-containing protein</fullName>
    </recommendedName>
</protein>
<sequence>MLLGENEQLRPTARNRRCRRHFLNVSTGKCIQVDIPEFRNHGVLRSTTQGLLLLHRRNVVDAEPVVRLLNPLTRQVAELPPLTTISGLDLGAGYVGGTCSPSSAGLVDDDDDGDRSTVVLYFHEHGMLAFAKPGDDRWVVVKTDHHQLMPTMSFAGRFYGVTTEAVMVVDRTTRADLPPRLVVAAKLARSFCRMTDTVHLVDNGGELLLVHRRLMPQNHRRSNTRNQRAYKVYRVNLVAGKTTPAAARGRAIFIGRFRALSVTPHVFPSLSANTVYPGLMFGEREQIGAYHLKDASTETLTNNNYDCRRGLVHPWTIADCLAAYVGG</sequence>